<name>A0A255DHM6_9MYCO</name>
<proteinExistence type="predicted"/>
<evidence type="ECO:0000313" key="2">
    <source>
        <dbReference type="Proteomes" id="UP000216063"/>
    </source>
</evidence>
<comment type="caution">
    <text evidence="1">The sequence shown here is derived from an EMBL/GenBank/DDBJ whole genome shotgun (WGS) entry which is preliminary data.</text>
</comment>
<dbReference type="SUPFAM" id="SSF103647">
    <property type="entry name" value="TSP type-3 repeat"/>
    <property type="match status" value="1"/>
</dbReference>
<sequence>MDYCLGSGDGTAAMFSAHPDVDIDGDGEPDGVRLDIDGDGIYDDALADLDGNGLADHAAFDLDGADGIPASLYTDDGSGTWAMTPTGAGGPLRWFGLDGVEHTASGPIDFDADGRPDRLLDVNRDGLADRVLRAGDGGFDTGYVDTDGDGSWDLTLTDSDGDGTADAASAL</sequence>
<dbReference type="Proteomes" id="UP000216063">
    <property type="component" value="Unassembled WGS sequence"/>
</dbReference>
<gene>
    <name evidence="1" type="ORF">CG716_13405</name>
</gene>
<organism evidence="1 2">
    <name type="scientific">Mycolicibacterium sphagni</name>
    <dbReference type="NCBI Taxonomy" id="1786"/>
    <lineage>
        <taxon>Bacteria</taxon>
        <taxon>Bacillati</taxon>
        <taxon>Actinomycetota</taxon>
        <taxon>Actinomycetes</taxon>
        <taxon>Mycobacteriales</taxon>
        <taxon>Mycobacteriaceae</taxon>
        <taxon>Mycolicibacterium</taxon>
    </lineage>
</organism>
<evidence type="ECO:0000313" key="1">
    <source>
        <dbReference type="EMBL" id="OYN78866.1"/>
    </source>
</evidence>
<dbReference type="OrthoDB" id="4762063at2"/>
<accession>A0A255DHM6</accession>
<dbReference type="InterPro" id="IPR028974">
    <property type="entry name" value="TSP_type-3_rpt"/>
</dbReference>
<reference evidence="1 2" key="1">
    <citation type="submission" date="2017-07" db="EMBL/GenBank/DDBJ databases">
        <title>The new phylogeny of genus Mycobacterium.</title>
        <authorList>
            <person name="Tortoli E."/>
            <person name="Trovato A."/>
            <person name="Cirillo D.M."/>
        </authorList>
    </citation>
    <scope>NUCLEOTIDE SEQUENCE [LARGE SCALE GENOMIC DNA]</scope>
    <source>
        <strain evidence="1 2">ATCC 33027</strain>
    </source>
</reference>
<dbReference type="AlphaFoldDB" id="A0A255DHM6"/>
<protein>
    <submittedName>
        <fullName evidence="1">Pullulanase</fullName>
    </submittedName>
</protein>
<dbReference type="GO" id="GO:0005509">
    <property type="term" value="F:calcium ion binding"/>
    <property type="evidence" value="ECO:0007669"/>
    <property type="project" value="InterPro"/>
</dbReference>
<dbReference type="EMBL" id="NOZR01000010">
    <property type="protein sequence ID" value="OYN78866.1"/>
    <property type="molecule type" value="Genomic_DNA"/>
</dbReference>
<dbReference type="RefSeq" id="WP_094480299.1">
    <property type="nucleotide sequence ID" value="NZ_NOZR01000010.1"/>
</dbReference>
<keyword evidence="2" id="KW-1185">Reference proteome</keyword>